<evidence type="ECO:0000259" key="3">
    <source>
        <dbReference type="Pfam" id="PF13359"/>
    </source>
</evidence>
<accession>A0ABQ8T4Q3</accession>
<gene>
    <name evidence="4" type="ORF">ANN_08802</name>
</gene>
<dbReference type="EMBL" id="JAJSOF020000017">
    <property type="protein sequence ID" value="KAJ4440655.1"/>
    <property type="molecule type" value="Genomic_DNA"/>
</dbReference>
<proteinExistence type="predicted"/>
<dbReference type="Pfam" id="PF13359">
    <property type="entry name" value="DDE_Tnp_4"/>
    <property type="match status" value="1"/>
</dbReference>
<evidence type="ECO:0000313" key="5">
    <source>
        <dbReference type="Proteomes" id="UP001148838"/>
    </source>
</evidence>
<name>A0ABQ8T4Q3_PERAM</name>
<evidence type="ECO:0000313" key="4">
    <source>
        <dbReference type="EMBL" id="KAJ4440655.1"/>
    </source>
</evidence>
<dbReference type="InterPro" id="IPR027806">
    <property type="entry name" value="HARBI1_dom"/>
</dbReference>
<organism evidence="4 5">
    <name type="scientific">Periplaneta americana</name>
    <name type="common">American cockroach</name>
    <name type="synonym">Blatta americana</name>
    <dbReference type="NCBI Taxonomy" id="6978"/>
    <lineage>
        <taxon>Eukaryota</taxon>
        <taxon>Metazoa</taxon>
        <taxon>Ecdysozoa</taxon>
        <taxon>Arthropoda</taxon>
        <taxon>Hexapoda</taxon>
        <taxon>Insecta</taxon>
        <taxon>Pterygota</taxon>
        <taxon>Neoptera</taxon>
        <taxon>Polyneoptera</taxon>
        <taxon>Dictyoptera</taxon>
        <taxon>Blattodea</taxon>
        <taxon>Blattoidea</taxon>
        <taxon>Blattidae</taxon>
        <taxon>Blattinae</taxon>
        <taxon>Periplaneta</taxon>
    </lineage>
</organism>
<keyword evidence="5" id="KW-1185">Reference proteome</keyword>
<comment type="cofactor">
    <cofactor evidence="1">
        <name>a divalent metal cation</name>
        <dbReference type="ChEBI" id="CHEBI:60240"/>
    </cofactor>
</comment>
<protein>
    <recommendedName>
        <fullName evidence="3">DDE Tnp4 domain-containing protein</fullName>
    </recommendedName>
</protein>
<evidence type="ECO:0000256" key="1">
    <source>
        <dbReference type="ARBA" id="ARBA00001968"/>
    </source>
</evidence>
<reference evidence="4 5" key="1">
    <citation type="journal article" date="2022" name="Allergy">
        <title>Genome assembly and annotation of Periplaneta americana reveal a comprehensive cockroach allergen profile.</title>
        <authorList>
            <person name="Wang L."/>
            <person name="Xiong Q."/>
            <person name="Saelim N."/>
            <person name="Wang L."/>
            <person name="Nong W."/>
            <person name="Wan A.T."/>
            <person name="Shi M."/>
            <person name="Liu X."/>
            <person name="Cao Q."/>
            <person name="Hui J.H.L."/>
            <person name="Sookrung N."/>
            <person name="Leung T.F."/>
            <person name="Tungtrongchitr A."/>
            <person name="Tsui S.K.W."/>
        </authorList>
    </citation>
    <scope>NUCLEOTIDE SEQUENCE [LARGE SCALE GENOMIC DNA]</scope>
    <source>
        <strain evidence="4">PWHHKU_190912</strain>
    </source>
</reference>
<dbReference type="Proteomes" id="UP001148838">
    <property type="component" value="Unassembled WGS sequence"/>
</dbReference>
<comment type="caution">
    <text evidence="4">The sequence shown here is derived from an EMBL/GenBank/DDBJ whole genome shotgun (WGS) entry which is preliminary data.</text>
</comment>
<keyword evidence="2" id="KW-0479">Metal-binding</keyword>
<feature type="domain" description="DDE Tnp4" evidence="3">
    <location>
        <begin position="61"/>
        <end position="166"/>
    </location>
</feature>
<evidence type="ECO:0000256" key="2">
    <source>
        <dbReference type="ARBA" id="ARBA00022723"/>
    </source>
</evidence>
<sequence>MEYYTRLSKPFLCYAVPEVCAAVYDALKDEYLKFPGTKDEWKQLAQNYQARWQFPFCLGAMDGKHVAFRCLREDGSLYHNYKGTDSIVLLALTDADYKFTYIDIGCNGRISDGGVYRRSTLSQIVENAKENFPQNATIGNNRNLPYAIVADDAFPLQEHITKPYPREREAGSSGR</sequence>